<dbReference type="Pfam" id="PF09361">
    <property type="entry name" value="Phasin_2"/>
    <property type="match status" value="1"/>
</dbReference>
<accession>A0A558R3U9</accession>
<evidence type="ECO:0000259" key="1">
    <source>
        <dbReference type="Pfam" id="PF09361"/>
    </source>
</evidence>
<dbReference type="OrthoDB" id="7573426at2"/>
<evidence type="ECO:0000313" key="2">
    <source>
        <dbReference type="EMBL" id="TVV74056.1"/>
    </source>
</evidence>
<comment type="caution">
    <text evidence="2">The sequence shown here is derived from an EMBL/GenBank/DDBJ whole genome shotgun (WGS) entry which is preliminary data.</text>
</comment>
<dbReference type="Proteomes" id="UP000318681">
    <property type="component" value="Unassembled WGS sequence"/>
</dbReference>
<dbReference type="EMBL" id="VNIM01000039">
    <property type="protein sequence ID" value="TVV74056.1"/>
    <property type="molecule type" value="Genomic_DNA"/>
</dbReference>
<name>A0A558R3U9_9SPHN</name>
<gene>
    <name evidence="2" type="ORF">FOY91_10895</name>
</gene>
<sequence length="111" mass="11790">MAEDTGKSATDRITEPLKAAGEALRGVGTKAAENSSAISLTVLDHAEQNSRQAFAALRAAAGATSAAELMKVQGDYVREQSNRSVEQARQIGDLITRFGRAMMTPPGKREE</sequence>
<feature type="domain" description="Phasin" evidence="1">
    <location>
        <begin position="14"/>
        <end position="105"/>
    </location>
</feature>
<evidence type="ECO:0000313" key="3">
    <source>
        <dbReference type="Proteomes" id="UP000318681"/>
    </source>
</evidence>
<dbReference type="AlphaFoldDB" id="A0A558R3U9"/>
<reference evidence="2 3" key="1">
    <citation type="submission" date="2019-07" db="EMBL/GenBank/DDBJ databases">
        <title>Sphingomonas solaris sp. nov., isolated from a solar panel from Boston, Massachusetts.</title>
        <authorList>
            <person name="Tanner K."/>
            <person name="Pascual J."/>
            <person name="Mancuso C."/>
            <person name="Pereto J."/>
            <person name="Khalil A."/>
            <person name="Vilanova C."/>
        </authorList>
    </citation>
    <scope>NUCLEOTIDE SEQUENCE [LARGE SCALE GENOMIC DNA]</scope>
    <source>
        <strain evidence="2 3">R4DWN</strain>
    </source>
</reference>
<keyword evidence="3" id="KW-1185">Reference proteome</keyword>
<protein>
    <submittedName>
        <fullName evidence="2">Phasin family protein</fullName>
    </submittedName>
</protein>
<organism evidence="2 3">
    <name type="scientific">Alterirhizorhabdus solaris</name>
    <dbReference type="NCBI Taxonomy" id="2529389"/>
    <lineage>
        <taxon>Bacteria</taxon>
        <taxon>Pseudomonadati</taxon>
        <taxon>Pseudomonadota</taxon>
        <taxon>Alphaproteobacteria</taxon>
        <taxon>Sphingomonadales</taxon>
        <taxon>Rhizorhabdaceae</taxon>
        <taxon>Alterirhizorhabdus</taxon>
    </lineage>
</organism>
<proteinExistence type="predicted"/>
<dbReference type="RefSeq" id="WP_145151396.1">
    <property type="nucleotide sequence ID" value="NZ_VNIM01000039.1"/>
</dbReference>
<dbReference type="InterPro" id="IPR018968">
    <property type="entry name" value="Phasin"/>
</dbReference>